<dbReference type="Proteomes" id="UP000828924">
    <property type="component" value="Chromosome"/>
</dbReference>
<sequence>MGFWDNVLDASIGVPIIGGWIEVLRDDDRPETATSRAISSVLEPASMPIEKAMHGINWVYDNGISQPISTFLLMGAQNENLSDVGGFFSGSNWSRTWHAANHISPGQAIGVMGTTENEGARAVIDSPLQYAAPALSDLPADWGEMSEDEQQALLKGAGMPAVGNREVEKLRRENEGFSFVSGAADLAFRWWLDPVVLGGRAAGAVREATIVKPRPKGGWSSQDIDKIMADSTMGKAQDFLWANRNDPALINNLTMFKRSALGPRAGGIISTLRSPEEVNLFLRTSLGDARARLTLQERNAVAAQRLEQDTARLAELDLALPRVIAQNNPRAQAMVEQRIEDLNRQVNADETLAARYGEVLKHYGELDAVNLTRWSFSRAERRTAAQARYRTGPALGTAGSARTPVATARIYANDFFGPNLVVVRSFAESHPNGLIAVDDIHPEAIDELRGHIARIPGIGPGARAGLLDGYLKTTTEGERLVQLEKIQKLGVQKVAEKRGFTADEAMELYREHMGNLVGGQDKLRRYSAGAFPGEAVHLDEFMDGGGKLSVHPNMVTRLINDQVMIDLKALDTTLARHGSALKALRTASLGNKDWLVNSLDYFNHLWKFATLFRLGYIPRVLGDDIAGQTARLGAATMAARTGFGVKNLATNLAHWRPASHYEAQEAAAREGLKYIDEEIKLLKPQANVLRAKVKVRQSLHEDSLRRARDRHRRATNRLNALGPEATPTQIGAHQKLVEKHAGEVQRAEQRVATRLIRQRSKLSEMDEQLAELTAQRAASLDVADGLKLAKDRGFRQKSQLYKGVEIAPGTVLPAAFAGERGEYYMKMISSDDSLRTLLQRNKQVVHSNLQRAYGNQGVAISYPQDPAKFVSSWHQAVNQQIMQDPFAVQAVKGATAEEMARWLTRTPAGRAYRKRLGIKYSPAERLAASVWHEVADYLPTAEIRMAALEGKADIDFLKAAAEMGHHPFNVHTTQLGESLAGSNHASKGLDRVVDWWYKWAASQPADRMSRHPLFNQLYEGHAKQLAKQRFESGTKITQAEADEIAEGARRLALKDTRRLVFDIAHRSDTAHMLRFMSPFFAATTEAWQRWARIIADRPQTVGYASMFFNAPISAGWMQDMDGNRIQRDGTVMTTDPKTGKAVKRFVPKGERYIMARVPKFVADGPVGKAFGMDSSKRWMVSQDSMNLITQGDPFFNPGTGPIVSIPVNEFVKDKPSQGELARKLGVLPFGPTAGSPLFGNTPVGRAADLSMPQTVKNFLTAYDTTDERYQRVKLHIMQRAAYEHAELGKPMPSPREIADMTKQYWLESAVWAFSQPAATQRPDKYQFYRDQYNNLRRQDPRSADEKFLERFGESYFIFAQATSENKVGAEATKAAVELSKKYENQLAANPELGALIIGPEGSGPFSPEAYTYQLTHPLVPGGSEMQRMKLDAEEAMKENQRRLGWAKFVQMQNAVTAELQNAGFSSFSDPGAEQLKAKRGAIARLYGEPLLPDGTENPYYNEEWSKDFNTFDPKKYDRLIPGLTEVANSEMAKNPNRTDLRMLQTYLQGRKELLAELAARKAAGGAGTLKAKANVDLAGTWARFVDDLRERDTRFGDLHSRYLSRDLGVDVEELADQLEAEEEEEVF</sequence>
<reference evidence="1 2" key="1">
    <citation type="submission" date="2021-03" db="EMBL/GenBank/DDBJ databases">
        <title>Complete genome of Streptomyces formicae strain 1H-GS9 (DSM 100524).</title>
        <authorList>
            <person name="Atanasov K.E."/>
            <person name="Altabella T."/>
            <person name="Ferrer A."/>
        </authorList>
    </citation>
    <scope>NUCLEOTIDE SEQUENCE [LARGE SCALE GENOMIC DNA]</scope>
    <source>
        <strain evidence="1 2">1H-GS9</strain>
    </source>
</reference>
<dbReference type="EMBL" id="CP071872">
    <property type="protein sequence ID" value="UNM12333.1"/>
    <property type="molecule type" value="Genomic_DNA"/>
</dbReference>
<proteinExistence type="predicted"/>
<accession>A0ABY3WIC2</accession>
<name>A0ABY3WIC2_9ACTN</name>
<evidence type="ECO:0000313" key="2">
    <source>
        <dbReference type="Proteomes" id="UP000828924"/>
    </source>
</evidence>
<gene>
    <name evidence="1" type="ORF">J4032_13010</name>
</gene>
<keyword evidence="2" id="KW-1185">Reference proteome</keyword>
<protein>
    <submittedName>
        <fullName evidence="1">Uncharacterized protein</fullName>
    </submittedName>
</protein>
<dbReference type="RefSeq" id="WP_242330941.1">
    <property type="nucleotide sequence ID" value="NZ_CP071872.1"/>
</dbReference>
<organism evidence="1 2">
    <name type="scientific">Streptomyces formicae</name>
    <dbReference type="NCBI Taxonomy" id="1616117"/>
    <lineage>
        <taxon>Bacteria</taxon>
        <taxon>Bacillati</taxon>
        <taxon>Actinomycetota</taxon>
        <taxon>Actinomycetes</taxon>
        <taxon>Kitasatosporales</taxon>
        <taxon>Streptomycetaceae</taxon>
        <taxon>Streptomyces</taxon>
    </lineage>
</organism>
<evidence type="ECO:0000313" key="1">
    <source>
        <dbReference type="EMBL" id="UNM12333.1"/>
    </source>
</evidence>